<keyword evidence="5" id="KW-0732">Signal</keyword>
<dbReference type="EMBL" id="JABFUD020000017">
    <property type="protein sequence ID" value="KAI5067247.1"/>
    <property type="molecule type" value="Genomic_DNA"/>
</dbReference>
<dbReference type="InterPro" id="IPR051801">
    <property type="entry name" value="GH28_Enzymes"/>
</dbReference>
<feature type="signal peptide" evidence="5">
    <location>
        <begin position="1"/>
        <end position="23"/>
    </location>
</feature>
<dbReference type="GO" id="GO:0004650">
    <property type="term" value="F:polygalacturonase activity"/>
    <property type="evidence" value="ECO:0007669"/>
    <property type="project" value="InterPro"/>
</dbReference>
<reference evidence="6" key="1">
    <citation type="submission" date="2021-01" db="EMBL/GenBank/DDBJ databases">
        <title>Adiantum capillus-veneris genome.</title>
        <authorList>
            <person name="Fang Y."/>
            <person name="Liao Q."/>
        </authorList>
    </citation>
    <scope>NUCLEOTIDE SEQUENCE</scope>
    <source>
        <strain evidence="6">H3</strain>
        <tissue evidence="6">Leaf</tissue>
    </source>
</reference>
<dbReference type="SUPFAM" id="SSF51126">
    <property type="entry name" value="Pectin lyase-like"/>
    <property type="match status" value="1"/>
</dbReference>
<dbReference type="SMART" id="SM00710">
    <property type="entry name" value="PbH1"/>
    <property type="match status" value="5"/>
</dbReference>
<dbReference type="Proteomes" id="UP000886520">
    <property type="component" value="Chromosome 17"/>
</dbReference>
<evidence type="ECO:0000313" key="6">
    <source>
        <dbReference type="EMBL" id="KAI5067247.1"/>
    </source>
</evidence>
<comment type="similarity">
    <text evidence="1 4">Belongs to the glycosyl hydrolase 28 family.</text>
</comment>
<comment type="caution">
    <text evidence="6">The sequence shown here is derived from an EMBL/GenBank/DDBJ whole genome shotgun (WGS) entry which is preliminary data.</text>
</comment>
<dbReference type="PANTHER" id="PTHR31339:SF9">
    <property type="entry name" value="PLASMIN AND FIBRONECTIN-BINDING PROTEIN A"/>
    <property type="match status" value="1"/>
</dbReference>
<keyword evidence="7" id="KW-1185">Reference proteome</keyword>
<dbReference type="AlphaFoldDB" id="A0A9D4UGG2"/>
<dbReference type="InterPro" id="IPR006626">
    <property type="entry name" value="PbH1"/>
</dbReference>
<organism evidence="6 7">
    <name type="scientific">Adiantum capillus-veneris</name>
    <name type="common">Maidenhair fern</name>
    <dbReference type="NCBI Taxonomy" id="13818"/>
    <lineage>
        <taxon>Eukaryota</taxon>
        <taxon>Viridiplantae</taxon>
        <taxon>Streptophyta</taxon>
        <taxon>Embryophyta</taxon>
        <taxon>Tracheophyta</taxon>
        <taxon>Polypodiopsida</taxon>
        <taxon>Polypodiidae</taxon>
        <taxon>Polypodiales</taxon>
        <taxon>Pteridineae</taxon>
        <taxon>Pteridaceae</taxon>
        <taxon>Vittarioideae</taxon>
        <taxon>Adiantum</taxon>
    </lineage>
</organism>
<dbReference type="InterPro" id="IPR011050">
    <property type="entry name" value="Pectin_lyase_fold/virulence"/>
</dbReference>
<gene>
    <name evidence="6" type="ORF">GOP47_0017775</name>
</gene>
<evidence type="ECO:0000256" key="1">
    <source>
        <dbReference type="ARBA" id="ARBA00008834"/>
    </source>
</evidence>
<sequence length="423" mass="46039">MRRQLPLCLVLQAFRLFSFLAAANDVFDFEALRVAESCLDGRFLPHRAHIASITEFGGVGDGVTLNTHAFHAAVFRLASLHTSVGGGTQLSIPPGRWLTGSFNLTSHFTLFLQKGAVLLASQNIKDWPVIDPLPSYGRGRERPGGRYISFIHGRDLVDVVITGEKGIIDGQGAVWWERWYQRSLIYTRGHLVEFVSSRKIIITNVVLQNSPFWTVHPVYCDSVIVKGVSILAPRSAPNTDGVDPDSCTNVCIEDCYISNGDDLVALKSGWDEYGIAIGRPSSGIIVRRLTGTTPFSGISIGSEMSGGIKNVFVKDIKIFNTGTGIRIKTAPGRGGYVENVTISVPFVRGLTFDNIVGRDISFAGRFLGIQRSPLTNICMSRISLSLLRSGTWSCSYIQGEARSVSPALCPGFQSSNKGPCSIH</sequence>
<name>A0A9D4UGG2_ADICA</name>
<proteinExistence type="inferred from homology"/>
<dbReference type="Gene3D" id="2.160.20.10">
    <property type="entry name" value="Single-stranded right-handed beta-helix, Pectin lyase-like"/>
    <property type="match status" value="1"/>
</dbReference>
<dbReference type="OrthoDB" id="187139at2759"/>
<protein>
    <recommendedName>
        <fullName evidence="8">Polygalacturonase</fullName>
    </recommendedName>
</protein>
<dbReference type="GO" id="GO:0005975">
    <property type="term" value="P:carbohydrate metabolic process"/>
    <property type="evidence" value="ECO:0007669"/>
    <property type="project" value="InterPro"/>
</dbReference>
<evidence type="ECO:0000256" key="2">
    <source>
        <dbReference type="ARBA" id="ARBA00022801"/>
    </source>
</evidence>
<keyword evidence="2 4" id="KW-0378">Hydrolase</keyword>
<keyword evidence="3 4" id="KW-0326">Glycosidase</keyword>
<dbReference type="Pfam" id="PF00295">
    <property type="entry name" value="Glyco_hydro_28"/>
    <property type="match status" value="1"/>
</dbReference>
<evidence type="ECO:0000256" key="3">
    <source>
        <dbReference type="ARBA" id="ARBA00023295"/>
    </source>
</evidence>
<dbReference type="PANTHER" id="PTHR31339">
    <property type="entry name" value="PECTIN LYASE-RELATED"/>
    <property type="match status" value="1"/>
</dbReference>
<evidence type="ECO:0000313" key="7">
    <source>
        <dbReference type="Proteomes" id="UP000886520"/>
    </source>
</evidence>
<dbReference type="InterPro" id="IPR012334">
    <property type="entry name" value="Pectin_lyas_fold"/>
</dbReference>
<feature type="chain" id="PRO_5039557836" description="Polygalacturonase" evidence="5">
    <location>
        <begin position="24"/>
        <end position="423"/>
    </location>
</feature>
<dbReference type="InterPro" id="IPR000743">
    <property type="entry name" value="Glyco_hydro_28"/>
</dbReference>
<evidence type="ECO:0000256" key="4">
    <source>
        <dbReference type="RuleBase" id="RU361169"/>
    </source>
</evidence>
<evidence type="ECO:0008006" key="8">
    <source>
        <dbReference type="Google" id="ProtNLM"/>
    </source>
</evidence>
<accession>A0A9D4UGG2</accession>
<evidence type="ECO:0000256" key="5">
    <source>
        <dbReference type="SAM" id="SignalP"/>
    </source>
</evidence>